<dbReference type="GO" id="GO:0015087">
    <property type="term" value="F:cobalt ion transmembrane transporter activity"/>
    <property type="evidence" value="ECO:0007669"/>
    <property type="project" value="TreeGrafter"/>
</dbReference>
<evidence type="ECO:0000256" key="12">
    <source>
        <dbReference type="SAM" id="Phobius"/>
    </source>
</evidence>
<evidence type="ECO:0000256" key="3">
    <source>
        <dbReference type="ARBA" id="ARBA00022448"/>
    </source>
</evidence>
<dbReference type="SUPFAM" id="SSF144083">
    <property type="entry name" value="Magnesium transport protein CorA, transmembrane region"/>
    <property type="match status" value="1"/>
</dbReference>
<organism evidence="13 14">
    <name type="scientific">Schumannella luteola</name>
    <dbReference type="NCBI Taxonomy" id="472059"/>
    <lineage>
        <taxon>Bacteria</taxon>
        <taxon>Bacillati</taxon>
        <taxon>Actinomycetota</taxon>
        <taxon>Actinomycetes</taxon>
        <taxon>Micrococcales</taxon>
        <taxon>Microbacteriaceae</taxon>
        <taxon>Schumannella</taxon>
    </lineage>
</organism>
<keyword evidence="3" id="KW-0813">Transport</keyword>
<dbReference type="FunFam" id="1.20.58.340:FF:000004">
    <property type="entry name" value="Magnesium transport protein CorA"/>
    <property type="match status" value="1"/>
</dbReference>
<gene>
    <name evidence="13" type="ORF">BJ979_001546</name>
</gene>
<comment type="function">
    <text evidence="11">Mediates influx of magnesium ions. Alternates between open and closed states. Activated by low cytoplasmic Mg(2+) levels. Inactive when cytoplasmic Mg(2+) levels are high.</text>
</comment>
<evidence type="ECO:0000256" key="11">
    <source>
        <dbReference type="ARBA" id="ARBA00045497"/>
    </source>
</evidence>
<evidence type="ECO:0000256" key="6">
    <source>
        <dbReference type="ARBA" id="ARBA00022842"/>
    </source>
</evidence>
<comment type="similarity">
    <text evidence="2">Belongs to the CorA metal ion transporter (MIT) (TC 1.A.35) family.</text>
</comment>
<reference evidence="13 14" key="1">
    <citation type="submission" date="2020-07" db="EMBL/GenBank/DDBJ databases">
        <title>Sequencing the genomes of 1000 actinobacteria strains.</title>
        <authorList>
            <person name="Klenk H.-P."/>
        </authorList>
    </citation>
    <scope>NUCLEOTIDE SEQUENCE [LARGE SCALE GENOMIC DNA]</scope>
    <source>
        <strain evidence="13 14">DSM 23141</strain>
    </source>
</reference>
<evidence type="ECO:0000256" key="7">
    <source>
        <dbReference type="ARBA" id="ARBA00022989"/>
    </source>
</evidence>
<dbReference type="Proteomes" id="UP000553888">
    <property type="component" value="Unassembled WGS sequence"/>
</dbReference>
<comment type="catalytic activity">
    <reaction evidence="10">
        <text>Mg(2+)(in) = Mg(2+)(out)</text>
        <dbReference type="Rhea" id="RHEA:29827"/>
        <dbReference type="ChEBI" id="CHEBI:18420"/>
    </reaction>
</comment>
<dbReference type="GO" id="GO:0005886">
    <property type="term" value="C:plasma membrane"/>
    <property type="evidence" value="ECO:0007669"/>
    <property type="project" value="UniProtKB-SubCell"/>
</dbReference>
<evidence type="ECO:0000256" key="2">
    <source>
        <dbReference type="ARBA" id="ARBA00009765"/>
    </source>
</evidence>
<dbReference type="GO" id="GO:0015095">
    <property type="term" value="F:magnesium ion transmembrane transporter activity"/>
    <property type="evidence" value="ECO:0007669"/>
    <property type="project" value="TreeGrafter"/>
</dbReference>
<dbReference type="RefSeq" id="WP_343046636.1">
    <property type="nucleotide sequence ID" value="NZ_JACBZY010000001.1"/>
</dbReference>
<keyword evidence="6" id="KW-0460">Magnesium</keyword>
<protein>
    <submittedName>
        <fullName evidence="13">Magnesium transporter</fullName>
    </submittedName>
</protein>
<dbReference type="InterPro" id="IPR045861">
    <property type="entry name" value="CorA_cytoplasmic_dom"/>
</dbReference>
<keyword evidence="14" id="KW-1185">Reference proteome</keyword>
<dbReference type="PANTHER" id="PTHR46494:SF1">
    <property type="entry name" value="CORA FAMILY METAL ION TRANSPORTER (EUROFUNG)"/>
    <property type="match status" value="1"/>
</dbReference>
<evidence type="ECO:0000256" key="5">
    <source>
        <dbReference type="ARBA" id="ARBA00022692"/>
    </source>
</evidence>
<comment type="caution">
    <text evidence="13">The sequence shown here is derived from an EMBL/GenBank/DDBJ whole genome shotgun (WGS) entry which is preliminary data.</text>
</comment>
<evidence type="ECO:0000256" key="10">
    <source>
        <dbReference type="ARBA" id="ARBA00034269"/>
    </source>
</evidence>
<dbReference type="SUPFAM" id="SSF143865">
    <property type="entry name" value="CorA soluble domain-like"/>
    <property type="match status" value="1"/>
</dbReference>
<keyword evidence="5 12" id="KW-0812">Transmembrane</keyword>
<dbReference type="InterPro" id="IPR045863">
    <property type="entry name" value="CorA_TM1_TM2"/>
</dbReference>
<dbReference type="PANTHER" id="PTHR46494">
    <property type="entry name" value="CORA FAMILY METAL ION TRANSPORTER (EUROFUNG)"/>
    <property type="match status" value="1"/>
</dbReference>
<keyword evidence="9 12" id="KW-0472">Membrane</keyword>
<comment type="subcellular location">
    <subcellularLocation>
        <location evidence="1">Cell membrane</location>
        <topology evidence="1">Multi-pass membrane protein</topology>
    </subcellularLocation>
</comment>
<evidence type="ECO:0000256" key="1">
    <source>
        <dbReference type="ARBA" id="ARBA00004651"/>
    </source>
</evidence>
<sequence>MTDTSRASDAAPGAAAVPRMPASVLKNVVYAGGARLAAPGSFNETFRLLDENPEALAWIGMLKPSEADMAELAAEFDLHPLAIEDAVTAHQRAKIERYGDTRFMVLKAAYYDDAAEQINFGELHIFSGQNFVITVRHGESPKLTPVRERMETTPEALAEGAEAVLYAILDAVVDGYLPVVKGLANDIDEIETQVFDGDPTVSKRIYELNREVIEFDRSVSPLISIIDELSSGWVDGDMAEVLEQYLRDVADHVVQTKERIDEFRVLLRDILQVNTNLVGQRQNEESQRLSAASNRQAEEARLISAWAAILFVPSLIGSIYGMNFKYMPELNWTFGYPLAIGIMVGSAVVLYFVFKRRGWL</sequence>
<dbReference type="GO" id="GO:0000287">
    <property type="term" value="F:magnesium ion binding"/>
    <property type="evidence" value="ECO:0007669"/>
    <property type="project" value="TreeGrafter"/>
</dbReference>
<dbReference type="Gene3D" id="1.20.58.340">
    <property type="entry name" value="Magnesium transport protein CorA, transmembrane region"/>
    <property type="match status" value="2"/>
</dbReference>
<dbReference type="InterPro" id="IPR002523">
    <property type="entry name" value="MgTranspt_CorA/ZnTranspt_ZntB"/>
</dbReference>
<dbReference type="CDD" id="cd12830">
    <property type="entry name" value="MtCorA-like"/>
    <property type="match status" value="1"/>
</dbReference>
<evidence type="ECO:0000313" key="13">
    <source>
        <dbReference type="EMBL" id="NYG98920.1"/>
    </source>
</evidence>
<evidence type="ECO:0000256" key="8">
    <source>
        <dbReference type="ARBA" id="ARBA00023065"/>
    </source>
</evidence>
<evidence type="ECO:0000313" key="14">
    <source>
        <dbReference type="Proteomes" id="UP000553888"/>
    </source>
</evidence>
<dbReference type="Pfam" id="PF01544">
    <property type="entry name" value="CorA"/>
    <property type="match status" value="1"/>
</dbReference>
<evidence type="ECO:0000256" key="4">
    <source>
        <dbReference type="ARBA" id="ARBA00022475"/>
    </source>
</evidence>
<feature type="transmembrane region" description="Helical" evidence="12">
    <location>
        <begin position="302"/>
        <end position="322"/>
    </location>
</feature>
<evidence type="ECO:0000256" key="9">
    <source>
        <dbReference type="ARBA" id="ARBA00023136"/>
    </source>
</evidence>
<feature type="transmembrane region" description="Helical" evidence="12">
    <location>
        <begin position="334"/>
        <end position="354"/>
    </location>
</feature>
<dbReference type="AlphaFoldDB" id="A0A852YC61"/>
<accession>A0A852YC61</accession>
<dbReference type="Gene3D" id="3.30.460.20">
    <property type="entry name" value="CorA soluble domain-like"/>
    <property type="match status" value="1"/>
</dbReference>
<name>A0A852YC61_9MICO</name>
<keyword evidence="7 12" id="KW-1133">Transmembrane helix</keyword>
<keyword evidence="8" id="KW-0406">Ion transport</keyword>
<dbReference type="EMBL" id="JACBZY010000001">
    <property type="protein sequence ID" value="NYG98920.1"/>
    <property type="molecule type" value="Genomic_DNA"/>
</dbReference>
<dbReference type="GO" id="GO:0050897">
    <property type="term" value="F:cobalt ion binding"/>
    <property type="evidence" value="ECO:0007669"/>
    <property type="project" value="TreeGrafter"/>
</dbReference>
<keyword evidence="4" id="KW-1003">Cell membrane</keyword>
<proteinExistence type="inferred from homology"/>